<sequence>MRHEVGSEGRASTKMIPTTPHTQIRMTNTPRNSQTKVIENETRSNPSFQLPERSLMVNRVASAQPLS</sequence>
<dbReference type="InParanoid" id="E8QWB7"/>
<evidence type="ECO:0000313" key="2">
    <source>
        <dbReference type="EMBL" id="ADV60804.1"/>
    </source>
</evidence>
<reference key="1">
    <citation type="submission" date="2010-11" db="EMBL/GenBank/DDBJ databases">
        <title>The complete sequence of chromosome of Isophaera pallida ATCC 43644.</title>
        <authorList>
            <consortium name="US DOE Joint Genome Institute (JGI-PGF)"/>
            <person name="Lucas S."/>
            <person name="Copeland A."/>
            <person name="Lapidus A."/>
            <person name="Bruce D."/>
            <person name="Goodwin L."/>
            <person name="Pitluck S."/>
            <person name="Kyrpides N."/>
            <person name="Mavromatis K."/>
            <person name="Pagani I."/>
            <person name="Ivanova N."/>
            <person name="Saunders E."/>
            <person name="Brettin T."/>
            <person name="Detter J.C."/>
            <person name="Han C."/>
            <person name="Tapia R."/>
            <person name="Land M."/>
            <person name="Hauser L."/>
            <person name="Markowitz V."/>
            <person name="Cheng J.-F."/>
            <person name="Hugenholtz P."/>
            <person name="Woyke T."/>
            <person name="Wu D."/>
            <person name="Eisen J.A."/>
        </authorList>
    </citation>
    <scope>NUCLEOTIDE SEQUENCE</scope>
    <source>
        <strain>ATCC 43644</strain>
    </source>
</reference>
<evidence type="ECO:0000256" key="1">
    <source>
        <dbReference type="SAM" id="MobiDB-lite"/>
    </source>
</evidence>
<evidence type="ECO:0000313" key="3">
    <source>
        <dbReference type="Proteomes" id="UP000008631"/>
    </source>
</evidence>
<accession>E8QWB7</accession>
<proteinExistence type="predicted"/>
<dbReference type="Proteomes" id="UP000008631">
    <property type="component" value="Chromosome"/>
</dbReference>
<keyword evidence="3" id="KW-1185">Reference proteome</keyword>
<organism evidence="2 3">
    <name type="scientific">Isosphaera pallida (strain ATCC 43644 / DSM 9630 / IS1B)</name>
    <dbReference type="NCBI Taxonomy" id="575540"/>
    <lineage>
        <taxon>Bacteria</taxon>
        <taxon>Pseudomonadati</taxon>
        <taxon>Planctomycetota</taxon>
        <taxon>Planctomycetia</taxon>
        <taxon>Isosphaerales</taxon>
        <taxon>Isosphaeraceae</taxon>
        <taxon>Isosphaera</taxon>
    </lineage>
</organism>
<feature type="region of interest" description="Disordered" evidence="1">
    <location>
        <begin position="1"/>
        <end position="32"/>
    </location>
</feature>
<dbReference type="AlphaFoldDB" id="E8QWB7"/>
<name>E8QWB7_ISOPI</name>
<gene>
    <name evidence="2" type="ordered locus">Isop_0207</name>
</gene>
<dbReference type="HOGENOM" id="CLU_2806696_0_0_0"/>
<dbReference type="EMBL" id="CP002353">
    <property type="protein sequence ID" value="ADV60804.1"/>
    <property type="molecule type" value="Genomic_DNA"/>
</dbReference>
<feature type="compositionally biased region" description="Polar residues" evidence="1">
    <location>
        <begin position="15"/>
        <end position="32"/>
    </location>
</feature>
<reference evidence="2 3" key="2">
    <citation type="journal article" date="2011" name="Stand. Genomic Sci.">
        <title>Complete genome sequence of Isosphaera pallida type strain (IS1B).</title>
        <authorList>
            <consortium name="US DOE Joint Genome Institute (JGI-PGF)"/>
            <person name="Goker M."/>
            <person name="Cleland D."/>
            <person name="Saunders E."/>
            <person name="Lapidus A."/>
            <person name="Nolan M."/>
            <person name="Lucas S."/>
            <person name="Hammon N."/>
            <person name="Deshpande S."/>
            <person name="Cheng J.F."/>
            <person name="Tapia R."/>
            <person name="Han C."/>
            <person name="Goodwin L."/>
            <person name="Pitluck S."/>
            <person name="Liolios K."/>
            <person name="Pagani I."/>
            <person name="Ivanova N."/>
            <person name="Mavromatis K."/>
            <person name="Pati A."/>
            <person name="Chen A."/>
            <person name="Palaniappan K."/>
            <person name="Land M."/>
            <person name="Hauser L."/>
            <person name="Chang Y.J."/>
            <person name="Jeffries C.D."/>
            <person name="Detter J.C."/>
            <person name="Beck B."/>
            <person name="Woyke T."/>
            <person name="Bristow J."/>
            <person name="Eisen J.A."/>
            <person name="Markowitz V."/>
            <person name="Hugenholtz P."/>
            <person name="Kyrpides N.C."/>
            <person name="Klenk H.P."/>
        </authorList>
    </citation>
    <scope>NUCLEOTIDE SEQUENCE [LARGE SCALE GENOMIC DNA]</scope>
    <source>
        <strain evidence="3">ATCC 43644 / DSM 9630 / IS1B</strain>
    </source>
</reference>
<protein>
    <submittedName>
        <fullName evidence="2">Uncharacterized protein</fullName>
    </submittedName>
</protein>
<dbReference type="KEGG" id="ipa:Isop_0207"/>